<name>A0A843VR32_COLES</name>
<comment type="caution">
    <text evidence="1">The sequence shown here is derived from an EMBL/GenBank/DDBJ whole genome shotgun (WGS) entry which is preliminary data.</text>
</comment>
<reference evidence="1" key="1">
    <citation type="submission" date="2017-07" db="EMBL/GenBank/DDBJ databases">
        <title>Taro Niue Genome Assembly and Annotation.</title>
        <authorList>
            <person name="Atibalentja N."/>
            <person name="Keating K."/>
            <person name="Fields C.J."/>
        </authorList>
    </citation>
    <scope>NUCLEOTIDE SEQUENCE</scope>
    <source>
        <strain evidence="1">Niue_2</strain>
        <tissue evidence="1">Leaf</tissue>
    </source>
</reference>
<dbReference type="Proteomes" id="UP000652761">
    <property type="component" value="Unassembled WGS sequence"/>
</dbReference>
<evidence type="ECO:0000313" key="1">
    <source>
        <dbReference type="EMBL" id="MQL94593.1"/>
    </source>
</evidence>
<dbReference type="EMBL" id="NMUH01001693">
    <property type="protein sequence ID" value="MQL94593.1"/>
    <property type="molecule type" value="Genomic_DNA"/>
</dbReference>
<accession>A0A843VR32</accession>
<organism evidence="1 2">
    <name type="scientific">Colocasia esculenta</name>
    <name type="common">Wild taro</name>
    <name type="synonym">Arum esculentum</name>
    <dbReference type="NCBI Taxonomy" id="4460"/>
    <lineage>
        <taxon>Eukaryota</taxon>
        <taxon>Viridiplantae</taxon>
        <taxon>Streptophyta</taxon>
        <taxon>Embryophyta</taxon>
        <taxon>Tracheophyta</taxon>
        <taxon>Spermatophyta</taxon>
        <taxon>Magnoliopsida</taxon>
        <taxon>Liliopsida</taxon>
        <taxon>Araceae</taxon>
        <taxon>Aroideae</taxon>
        <taxon>Colocasieae</taxon>
        <taxon>Colocasia</taxon>
    </lineage>
</organism>
<gene>
    <name evidence="1" type="ORF">Taro_027250</name>
</gene>
<keyword evidence="2" id="KW-1185">Reference proteome</keyword>
<proteinExistence type="predicted"/>
<feature type="non-terminal residue" evidence="1">
    <location>
        <position position="1"/>
    </location>
</feature>
<protein>
    <submittedName>
        <fullName evidence="1">Uncharacterized protein</fullName>
    </submittedName>
</protein>
<sequence length="151" mass="17263">MLQALSQKMKKWSTSVDTSPSQVDTELSQVDTRCLSQGTVLPSLRQCVDTPYGQVDTLWKLYDLKFLLDTWHPRKLMDWPWIVCPRTPRVPLDYLGWFLGVGTSSPMYRLPPNCCRSPWNTSSRQIQPSKDQLFSITGARVSPMLKAFPSP</sequence>
<evidence type="ECO:0000313" key="2">
    <source>
        <dbReference type="Proteomes" id="UP000652761"/>
    </source>
</evidence>
<dbReference type="AlphaFoldDB" id="A0A843VR32"/>